<dbReference type="InterPro" id="IPR001466">
    <property type="entry name" value="Beta-lactam-related"/>
</dbReference>
<sequence>MYPQKDNPEDSISKKIDQHIKNYAKSDQYQGTVIVAKEGKIIHKDAYGYANREEKTKNTIHTQFLIGSLTKSFVAVTVMQLVEKGILDLHTPLKLYIPNLKNELSEHLTLHILLKHQSGLSPHLERITNFENKDVTSQEIIQIINTSSLSFSPSTQYQYSNLNYTLSAIAIENVTGKSFADVLQENTFDPLQMNHSGVERIANKPKERAKGYYKNAFGIKNDENIVSYALGSGDIYSTVEDLLKWDQALYQNTLLSDKSKSLLFKGENATFGNYGYGFRIQEYQIGRGKNKNGILTRHGGTMDGFMSNLHRYTDDRLTVIILGNIRPFPIRQMTFELKEIALGFKINERNRKTLE</sequence>
<organism evidence="4 5">
    <name type="scientific">Aquimarina algicola</name>
    <dbReference type="NCBI Taxonomy" id="2589995"/>
    <lineage>
        <taxon>Bacteria</taxon>
        <taxon>Pseudomonadati</taxon>
        <taxon>Bacteroidota</taxon>
        <taxon>Flavobacteriia</taxon>
        <taxon>Flavobacteriales</taxon>
        <taxon>Flavobacteriaceae</taxon>
        <taxon>Aquimarina</taxon>
    </lineage>
</organism>
<dbReference type="InterPro" id="IPR050491">
    <property type="entry name" value="AmpC-like"/>
</dbReference>
<keyword evidence="2" id="KW-0472">Membrane</keyword>
<evidence type="ECO:0000313" key="4">
    <source>
        <dbReference type="EMBL" id="TPN88089.1"/>
    </source>
</evidence>
<dbReference type="PANTHER" id="PTHR46825:SF11">
    <property type="entry name" value="PENICILLIN-BINDING PROTEIN 4"/>
    <property type="match status" value="1"/>
</dbReference>
<dbReference type="InterPro" id="IPR012338">
    <property type="entry name" value="Beta-lactam/transpept-like"/>
</dbReference>
<evidence type="ECO:0000256" key="2">
    <source>
        <dbReference type="ARBA" id="ARBA00023136"/>
    </source>
</evidence>
<keyword evidence="5" id="KW-1185">Reference proteome</keyword>
<proteinExistence type="predicted"/>
<dbReference type="PANTHER" id="PTHR46825">
    <property type="entry name" value="D-ALANYL-D-ALANINE-CARBOXYPEPTIDASE/ENDOPEPTIDASE AMPH"/>
    <property type="match status" value="1"/>
</dbReference>
<dbReference type="GO" id="GO:0016020">
    <property type="term" value="C:membrane"/>
    <property type="evidence" value="ECO:0007669"/>
    <property type="project" value="UniProtKB-SubCell"/>
</dbReference>
<dbReference type="Proteomes" id="UP000315540">
    <property type="component" value="Unassembled WGS sequence"/>
</dbReference>
<name>A0A504JMT7_9FLAO</name>
<evidence type="ECO:0000259" key="3">
    <source>
        <dbReference type="Pfam" id="PF00144"/>
    </source>
</evidence>
<dbReference type="Pfam" id="PF00144">
    <property type="entry name" value="Beta-lactamase"/>
    <property type="match status" value="1"/>
</dbReference>
<dbReference type="Gene3D" id="3.40.710.10">
    <property type="entry name" value="DD-peptidase/beta-lactamase superfamily"/>
    <property type="match status" value="1"/>
</dbReference>
<dbReference type="SUPFAM" id="SSF56601">
    <property type="entry name" value="beta-lactamase/transpeptidase-like"/>
    <property type="match status" value="1"/>
</dbReference>
<dbReference type="OrthoDB" id="9793489at2"/>
<accession>A0A504JMT7</accession>
<protein>
    <submittedName>
        <fullName evidence="4">Beta-lactamase family protein</fullName>
    </submittedName>
</protein>
<evidence type="ECO:0000256" key="1">
    <source>
        <dbReference type="ARBA" id="ARBA00004370"/>
    </source>
</evidence>
<gene>
    <name evidence="4" type="ORF">FHK87_08460</name>
</gene>
<reference evidence="4 5" key="1">
    <citation type="submission" date="2019-06" db="EMBL/GenBank/DDBJ databases">
        <authorList>
            <person name="Meng X."/>
        </authorList>
    </citation>
    <scope>NUCLEOTIDE SEQUENCE [LARGE SCALE GENOMIC DNA]</scope>
    <source>
        <strain evidence="4 5">M625</strain>
    </source>
</reference>
<dbReference type="EMBL" id="VFWZ01000002">
    <property type="protein sequence ID" value="TPN88089.1"/>
    <property type="molecule type" value="Genomic_DNA"/>
</dbReference>
<feature type="domain" description="Beta-lactamase-related" evidence="3">
    <location>
        <begin position="16"/>
        <end position="328"/>
    </location>
</feature>
<evidence type="ECO:0000313" key="5">
    <source>
        <dbReference type="Proteomes" id="UP000315540"/>
    </source>
</evidence>
<dbReference type="AlphaFoldDB" id="A0A504JMT7"/>
<comment type="subcellular location">
    <subcellularLocation>
        <location evidence="1">Membrane</location>
    </subcellularLocation>
</comment>
<comment type="caution">
    <text evidence="4">The sequence shown here is derived from an EMBL/GenBank/DDBJ whole genome shotgun (WGS) entry which is preliminary data.</text>
</comment>